<evidence type="ECO:0000313" key="3">
    <source>
        <dbReference type="Proteomes" id="UP000003835"/>
    </source>
</evidence>
<organism evidence="2 3">
    <name type="scientific">Coleofasciculus chthonoplastes PCC 7420</name>
    <dbReference type="NCBI Taxonomy" id="118168"/>
    <lineage>
        <taxon>Bacteria</taxon>
        <taxon>Bacillati</taxon>
        <taxon>Cyanobacteriota</taxon>
        <taxon>Cyanophyceae</taxon>
        <taxon>Coleofasciculales</taxon>
        <taxon>Coleofasciculaceae</taxon>
        <taxon>Coleofasciculus</taxon>
    </lineage>
</organism>
<sequence length="65" mass="7086">MVLVPSNDSRPAKIEPVTQRRSTPIIEAQGWIKLPDGTIVLTAQAPNITPNTGWQNPLHCQSAVK</sequence>
<gene>
    <name evidence="2" type="ORF">MC7420_4859</name>
</gene>
<reference evidence="2 3" key="1">
    <citation type="submission" date="2008-07" db="EMBL/GenBank/DDBJ databases">
        <authorList>
            <person name="Tandeau de Marsac N."/>
            <person name="Ferriera S."/>
            <person name="Johnson J."/>
            <person name="Kravitz S."/>
            <person name="Beeson K."/>
            <person name="Sutton G."/>
            <person name="Rogers Y.-H."/>
            <person name="Friedman R."/>
            <person name="Frazier M."/>
            <person name="Venter J.C."/>
        </authorList>
    </citation>
    <scope>NUCLEOTIDE SEQUENCE [LARGE SCALE GENOMIC DNA]</scope>
    <source>
        <strain evidence="2 3">PCC 7420</strain>
    </source>
</reference>
<evidence type="ECO:0000313" key="2">
    <source>
        <dbReference type="EMBL" id="EDX76603.1"/>
    </source>
</evidence>
<dbReference type="AlphaFoldDB" id="B4VP34"/>
<name>B4VP34_9CYAN</name>
<dbReference type="STRING" id="118168.MC7420_4859"/>
<protein>
    <submittedName>
        <fullName evidence="2">Uncharacterized protein</fullName>
    </submittedName>
</protein>
<dbReference type="Proteomes" id="UP000003835">
    <property type="component" value="Unassembled WGS sequence"/>
</dbReference>
<keyword evidence="3" id="KW-1185">Reference proteome</keyword>
<feature type="region of interest" description="Disordered" evidence="1">
    <location>
        <begin position="1"/>
        <end position="20"/>
    </location>
</feature>
<dbReference type="HOGENOM" id="CLU_2842233_0_0_3"/>
<dbReference type="EMBL" id="DS989846">
    <property type="protein sequence ID" value="EDX76603.1"/>
    <property type="molecule type" value="Genomic_DNA"/>
</dbReference>
<evidence type="ECO:0000256" key="1">
    <source>
        <dbReference type="SAM" id="MobiDB-lite"/>
    </source>
</evidence>
<dbReference type="RefSeq" id="WP_006100331.1">
    <property type="nucleotide sequence ID" value="NZ_DS989846.1"/>
</dbReference>
<proteinExistence type="predicted"/>
<accession>B4VP34</accession>